<reference evidence="1 2" key="1">
    <citation type="submission" date="2016-10" db="EMBL/GenBank/DDBJ databases">
        <authorList>
            <person name="de Groot N.N."/>
        </authorList>
    </citation>
    <scope>NUCLEOTIDE SEQUENCE [LARGE SCALE GENOMIC DNA]</scope>
    <source>
        <strain evidence="1 2">CGMCC 1.10836</strain>
    </source>
</reference>
<proteinExistence type="predicted"/>
<dbReference type="EMBL" id="FOCO01000015">
    <property type="protein sequence ID" value="SEN47644.1"/>
    <property type="molecule type" value="Genomic_DNA"/>
</dbReference>
<dbReference type="AlphaFoldDB" id="A0A1H8GV92"/>
<protein>
    <submittedName>
        <fullName evidence="1">Uncharacterized protein</fullName>
    </submittedName>
</protein>
<organism evidence="1 2">
    <name type="scientific">Pseudorhodobacter antarcticus</name>
    <dbReference type="NCBI Taxonomy" id="1077947"/>
    <lineage>
        <taxon>Bacteria</taxon>
        <taxon>Pseudomonadati</taxon>
        <taxon>Pseudomonadota</taxon>
        <taxon>Alphaproteobacteria</taxon>
        <taxon>Rhodobacterales</taxon>
        <taxon>Paracoccaceae</taxon>
        <taxon>Pseudorhodobacter</taxon>
    </lineage>
</organism>
<dbReference type="STRING" id="1077947.SAMN05216227_101515"/>
<sequence>MMDRFIPTLCSIALPAPSFARRRMTWLTQKTTD</sequence>
<keyword evidence="2" id="KW-1185">Reference proteome</keyword>
<accession>A0A1H8GV92</accession>
<evidence type="ECO:0000313" key="2">
    <source>
        <dbReference type="Proteomes" id="UP000183002"/>
    </source>
</evidence>
<evidence type="ECO:0000313" key="1">
    <source>
        <dbReference type="EMBL" id="SEN47644.1"/>
    </source>
</evidence>
<dbReference type="Proteomes" id="UP000183002">
    <property type="component" value="Unassembled WGS sequence"/>
</dbReference>
<gene>
    <name evidence="1" type="ORF">SAMN05216227_101515</name>
</gene>
<name>A0A1H8GV92_9RHOB</name>